<dbReference type="EMBL" id="BK016109">
    <property type="protein sequence ID" value="DAF95675.1"/>
    <property type="molecule type" value="Genomic_DNA"/>
</dbReference>
<reference evidence="1" key="1">
    <citation type="journal article" date="2021" name="Proc. Natl. Acad. Sci. U.S.A.">
        <title>A Catalog of Tens of Thousands of Viruses from Human Metagenomes Reveals Hidden Associations with Chronic Diseases.</title>
        <authorList>
            <person name="Tisza M.J."/>
            <person name="Buck C.B."/>
        </authorList>
    </citation>
    <scope>NUCLEOTIDE SEQUENCE</scope>
    <source>
        <strain evidence="1">CtCo31</strain>
    </source>
</reference>
<name>A0A8S5UMM3_9CAUD</name>
<organism evidence="1">
    <name type="scientific">Myoviridae sp. ctCo31</name>
    <dbReference type="NCBI Taxonomy" id="2825053"/>
    <lineage>
        <taxon>Viruses</taxon>
        <taxon>Duplodnaviria</taxon>
        <taxon>Heunggongvirae</taxon>
        <taxon>Uroviricota</taxon>
        <taxon>Caudoviricetes</taxon>
    </lineage>
</organism>
<accession>A0A8S5UMM3</accession>
<protein>
    <submittedName>
        <fullName evidence="1">Endodeoxyribonuclease I</fullName>
    </submittedName>
</protein>
<proteinExistence type="predicted"/>
<evidence type="ECO:0000313" key="1">
    <source>
        <dbReference type="EMBL" id="DAF95675.1"/>
    </source>
</evidence>
<dbReference type="Gene3D" id="3.40.91.30">
    <property type="match status" value="1"/>
</dbReference>
<sequence length="187" mass="22359">MYVNPCQENKKCCSLECAAKHISNVNKGNTGGYRENSGRSIQGYYNNIFCGSTYELLWVIYNLHHNIKFKRCDFYILYDNNKKYYPDFILEDNTIIEIKGFHTPLVDLKLNAAKSQGYNIQILYKKDLDFMFNWFKVNFPNKKLQEMYQNYKPKYTYICDRCNKEFSTNNKRKSKVKFCSKYCKKNT</sequence>